<dbReference type="EMBL" id="OZ075134">
    <property type="protein sequence ID" value="CAL4991869.1"/>
    <property type="molecule type" value="Genomic_DNA"/>
</dbReference>
<dbReference type="PANTHER" id="PTHR34223:SF82">
    <property type="entry name" value="F-BOX DOMAIN-CONTAINING PROTEIN"/>
    <property type="match status" value="1"/>
</dbReference>
<evidence type="ECO:0000313" key="1">
    <source>
        <dbReference type="EMBL" id="CAL4991869.1"/>
    </source>
</evidence>
<protein>
    <submittedName>
        <fullName evidence="1">Uncharacterized protein</fullName>
    </submittedName>
</protein>
<keyword evidence="2" id="KW-1185">Reference proteome</keyword>
<organism evidence="1 2">
    <name type="scientific">Urochloa decumbens</name>
    <dbReference type="NCBI Taxonomy" id="240449"/>
    <lineage>
        <taxon>Eukaryota</taxon>
        <taxon>Viridiplantae</taxon>
        <taxon>Streptophyta</taxon>
        <taxon>Embryophyta</taxon>
        <taxon>Tracheophyta</taxon>
        <taxon>Spermatophyta</taxon>
        <taxon>Magnoliopsida</taxon>
        <taxon>Liliopsida</taxon>
        <taxon>Poales</taxon>
        <taxon>Poaceae</taxon>
        <taxon>PACMAD clade</taxon>
        <taxon>Panicoideae</taxon>
        <taxon>Panicodae</taxon>
        <taxon>Paniceae</taxon>
        <taxon>Melinidinae</taxon>
        <taxon>Urochloa</taxon>
    </lineage>
</organism>
<dbReference type="SUPFAM" id="SSF52047">
    <property type="entry name" value="RNI-like"/>
    <property type="match status" value="1"/>
</dbReference>
<dbReference type="InterPro" id="IPR053197">
    <property type="entry name" value="F-box_SCFL_complex_component"/>
</dbReference>
<dbReference type="Proteomes" id="UP001497457">
    <property type="component" value="Chromosome 24b"/>
</dbReference>
<accession>A0ABC9B2J4</accession>
<dbReference type="PANTHER" id="PTHR34223">
    <property type="entry name" value="OS11G0201299 PROTEIN"/>
    <property type="match status" value="1"/>
</dbReference>
<dbReference type="InterPro" id="IPR032675">
    <property type="entry name" value="LRR_dom_sf"/>
</dbReference>
<name>A0ABC9B2J4_9POAL</name>
<reference evidence="1" key="1">
    <citation type="submission" date="2024-10" db="EMBL/GenBank/DDBJ databases">
        <authorList>
            <person name="Ryan C."/>
        </authorList>
    </citation>
    <scope>NUCLEOTIDE SEQUENCE [LARGE SCALE GENOMIC DNA]</scope>
</reference>
<evidence type="ECO:0000313" key="2">
    <source>
        <dbReference type="Proteomes" id="UP001497457"/>
    </source>
</evidence>
<dbReference type="AlphaFoldDB" id="A0ABC9B2J4"/>
<gene>
    <name evidence="1" type="ORF">URODEC1_LOCUS60851</name>
</gene>
<sequence length="333" mass="37610">MLRRSIAVLDSFRLKGHPFGKKEAGRWIRRAMKYCAPDPVIQQEGLNSSSWRLRRLHLCNVLLGHLFAEHIGSVFHSLEDLELHDCTCQNIHSIASHSLKKLVLKNCNLSKLSEITSPTLKTLILDGGWFRNASPLVILAPVIAYLHLALDAVYFGYGISLNEMPCLAKAFIHTRGRGSTYNRVESKFSGNLLKLVCGVSNVESLELKGFGRMVFGEGSTPFQEFKNLRNLLLDNCVLTDDFQILGLFLQNSRNLEKLTLQHCKFSNASKKKKGDQQPSKPTSSQCQSLDVQCKNLKLTEIIYKDGNVRQLVKLLRRISEKVPKNYIKVTKVD</sequence>
<proteinExistence type="predicted"/>
<dbReference type="Gene3D" id="3.80.10.10">
    <property type="entry name" value="Ribonuclease Inhibitor"/>
    <property type="match status" value="2"/>
</dbReference>